<feature type="region of interest" description="Disordered" evidence="4">
    <location>
        <begin position="1621"/>
        <end position="1642"/>
    </location>
</feature>
<organism evidence="7 8">
    <name type="scientific">Bagarius yarrelli</name>
    <name type="common">Goonch</name>
    <name type="synonym">Bagrus yarrelli</name>
    <dbReference type="NCBI Taxonomy" id="175774"/>
    <lineage>
        <taxon>Eukaryota</taxon>
        <taxon>Metazoa</taxon>
        <taxon>Chordata</taxon>
        <taxon>Craniata</taxon>
        <taxon>Vertebrata</taxon>
        <taxon>Euteleostomi</taxon>
        <taxon>Actinopterygii</taxon>
        <taxon>Neopterygii</taxon>
        <taxon>Teleostei</taxon>
        <taxon>Ostariophysi</taxon>
        <taxon>Siluriformes</taxon>
        <taxon>Sisoridae</taxon>
        <taxon>Sisorinae</taxon>
        <taxon>Bagarius</taxon>
    </lineage>
</organism>
<dbReference type="GO" id="GO:0005543">
    <property type="term" value="F:phospholipid binding"/>
    <property type="evidence" value="ECO:0007669"/>
    <property type="project" value="InterPro"/>
</dbReference>
<feature type="compositionally biased region" description="Low complexity" evidence="4">
    <location>
        <begin position="1553"/>
        <end position="1568"/>
    </location>
</feature>
<dbReference type="PANTHER" id="PTHR10663:SF334">
    <property type="entry name" value="PH AND SEC7 DOMAIN-CONTAINING PROTEIN 1"/>
    <property type="match status" value="1"/>
</dbReference>
<name>A0A556TMJ9_BAGYA</name>
<evidence type="ECO:0000256" key="4">
    <source>
        <dbReference type="SAM" id="MobiDB-lite"/>
    </source>
</evidence>
<dbReference type="InterPro" id="IPR001605">
    <property type="entry name" value="PH_dom-spectrin-type"/>
</dbReference>
<evidence type="ECO:0000256" key="1">
    <source>
        <dbReference type="ARBA" id="ARBA00004632"/>
    </source>
</evidence>
<dbReference type="InterPro" id="IPR023394">
    <property type="entry name" value="Sec7_C_sf"/>
</dbReference>
<feature type="compositionally biased region" description="Polar residues" evidence="4">
    <location>
        <begin position="400"/>
        <end position="424"/>
    </location>
</feature>
<dbReference type="CDD" id="cd13295">
    <property type="entry name" value="PH_EFA6"/>
    <property type="match status" value="1"/>
</dbReference>
<dbReference type="Pfam" id="PF15410">
    <property type="entry name" value="PH_9"/>
    <property type="match status" value="1"/>
</dbReference>
<feature type="domain" description="SEC7" evidence="6">
    <location>
        <begin position="1077"/>
        <end position="1301"/>
    </location>
</feature>
<evidence type="ECO:0000256" key="3">
    <source>
        <dbReference type="ARBA" id="ARBA00023136"/>
    </source>
</evidence>
<feature type="compositionally biased region" description="Low complexity" evidence="4">
    <location>
        <begin position="425"/>
        <end position="440"/>
    </location>
</feature>
<feature type="region of interest" description="Disordered" evidence="4">
    <location>
        <begin position="780"/>
        <end position="823"/>
    </location>
</feature>
<proteinExistence type="predicted"/>
<dbReference type="Pfam" id="PF01369">
    <property type="entry name" value="Sec7"/>
    <property type="match status" value="1"/>
</dbReference>
<feature type="compositionally biased region" description="Polar residues" evidence="4">
    <location>
        <begin position="353"/>
        <end position="370"/>
    </location>
</feature>
<dbReference type="Gene3D" id="1.10.1000.11">
    <property type="entry name" value="Arf Nucleotide-binding Site Opener,domain 2"/>
    <property type="match status" value="1"/>
</dbReference>
<dbReference type="GO" id="GO:0005085">
    <property type="term" value="F:guanyl-nucleotide exchange factor activity"/>
    <property type="evidence" value="ECO:0007669"/>
    <property type="project" value="InterPro"/>
</dbReference>
<dbReference type="InterPro" id="IPR011993">
    <property type="entry name" value="PH-like_dom_sf"/>
</dbReference>
<evidence type="ECO:0000313" key="8">
    <source>
        <dbReference type="Proteomes" id="UP000319801"/>
    </source>
</evidence>
<dbReference type="PROSITE" id="PS50003">
    <property type="entry name" value="PH_DOMAIN"/>
    <property type="match status" value="1"/>
</dbReference>
<evidence type="ECO:0000256" key="2">
    <source>
        <dbReference type="ARBA" id="ARBA00022475"/>
    </source>
</evidence>
<reference evidence="7 8" key="1">
    <citation type="journal article" date="2019" name="Genome Biol. Evol.">
        <title>Whole-Genome Sequencing of the Giant Devil Catfish, Bagarius yarrelli.</title>
        <authorList>
            <person name="Jiang W."/>
            <person name="Lv Y."/>
            <person name="Cheng L."/>
            <person name="Yang K."/>
            <person name="Chao B."/>
            <person name="Wang X."/>
            <person name="Li Y."/>
            <person name="Pan X."/>
            <person name="You X."/>
            <person name="Zhang Y."/>
            <person name="Yang J."/>
            <person name="Li J."/>
            <person name="Zhang X."/>
            <person name="Liu S."/>
            <person name="Sun C."/>
            <person name="Yang J."/>
            <person name="Shi Q."/>
        </authorList>
    </citation>
    <scope>NUCLEOTIDE SEQUENCE [LARGE SCALE GENOMIC DNA]</scope>
    <source>
        <strain evidence="7">JWS20170419001</strain>
        <tissue evidence="7">Muscle</tissue>
    </source>
</reference>
<dbReference type="Proteomes" id="UP000319801">
    <property type="component" value="Unassembled WGS sequence"/>
</dbReference>
<feature type="compositionally biased region" description="Polar residues" evidence="4">
    <location>
        <begin position="807"/>
        <end position="822"/>
    </location>
</feature>
<feature type="region of interest" description="Disordered" evidence="4">
    <location>
        <begin position="390"/>
        <end position="442"/>
    </location>
</feature>
<feature type="compositionally biased region" description="Basic and acidic residues" evidence="4">
    <location>
        <begin position="1481"/>
        <end position="1503"/>
    </location>
</feature>
<keyword evidence="3" id="KW-0472">Membrane</keyword>
<comment type="caution">
    <text evidence="7">The sequence shown here is derived from an EMBL/GenBank/DDBJ whole genome shotgun (WGS) entry which is preliminary data.</text>
</comment>
<dbReference type="InterPro" id="IPR041681">
    <property type="entry name" value="PH_9"/>
</dbReference>
<evidence type="ECO:0000259" key="5">
    <source>
        <dbReference type="PROSITE" id="PS50003"/>
    </source>
</evidence>
<feature type="region of interest" description="Disordered" evidence="4">
    <location>
        <begin position="349"/>
        <end position="370"/>
    </location>
</feature>
<evidence type="ECO:0000313" key="7">
    <source>
        <dbReference type="EMBL" id="TSK22593.1"/>
    </source>
</evidence>
<feature type="region of interest" description="Disordered" evidence="4">
    <location>
        <begin position="558"/>
        <end position="589"/>
    </location>
</feature>
<feature type="compositionally biased region" description="Low complexity" evidence="4">
    <location>
        <begin position="781"/>
        <end position="793"/>
    </location>
</feature>
<dbReference type="SMART" id="SM00222">
    <property type="entry name" value="Sec7"/>
    <property type="match status" value="1"/>
</dbReference>
<feature type="compositionally biased region" description="Basic and acidic residues" evidence="4">
    <location>
        <begin position="513"/>
        <end position="522"/>
    </location>
</feature>
<dbReference type="InterPro" id="IPR001849">
    <property type="entry name" value="PH_domain"/>
</dbReference>
<dbReference type="OrthoDB" id="2157641at2759"/>
<feature type="domain" description="PH" evidence="5">
    <location>
        <begin position="1318"/>
        <end position="1431"/>
    </location>
</feature>
<feature type="region of interest" description="Disordered" evidence="4">
    <location>
        <begin position="46"/>
        <end position="84"/>
    </location>
</feature>
<feature type="compositionally biased region" description="Basic and acidic residues" evidence="4">
    <location>
        <begin position="1631"/>
        <end position="1642"/>
    </location>
</feature>
<keyword evidence="8" id="KW-1185">Reference proteome</keyword>
<dbReference type="Gene3D" id="2.30.29.30">
    <property type="entry name" value="Pleckstrin-homology domain (PH domain)/Phosphotyrosine-binding domain (PTB)"/>
    <property type="match status" value="1"/>
</dbReference>
<comment type="subcellular location">
    <subcellularLocation>
        <location evidence="1">Cell projection</location>
        <location evidence="1">Ruffle membrane</location>
    </subcellularLocation>
</comment>
<dbReference type="FunFam" id="2.30.29.30:FF:000054">
    <property type="entry name" value="PH and SEC7 domain-containing protein 3"/>
    <property type="match status" value="1"/>
</dbReference>
<dbReference type="PROSITE" id="PS50190">
    <property type="entry name" value="SEC7"/>
    <property type="match status" value="1"/>
</dbReference>
<dbReference type="GO" id="GO:0032012">
    <property type="term" value="P:regulation of ARF protein signal transduction"/>
    <property type="evidence" value="ECO:0007669"/>
    <property type="project" value="InterPro"/>
</dbReference>
<dbReference type="PRINTS" id="PR00683">
    <property type="entry name" value="SPECTRINPH"/>
</dbReference>
<keyword evidence="2" id="KW-1003">Cell membrane</keyword>
<evidence type="ECO:0000259" key="6">
    <source>
        <dbReference type="PROSITE" id="PS50190"/>
    </source>
</evidence>
<feature type="compositionally biased region" description="Basic and acidic residues" evidence="4">
    <location>
        <begin position="131"/>
        <end position="145"/>
    </location>
</feature>
<sequence length="1642" mass="182974">MANPGNVFHLYVEVRSVAEEEGEKLKNIEGVHSFMTHGPDVYPQSQHGAMNAPHGLVPPETNQHQVGNSPKGPSTCKSSSRHQVNLQIHPGKEEQTSSPHERNLTPNEIHHLLSALQLDLKEGKGSVTKTRSTESEPFGRRDFENYGHFTAPPTPSGARKAHGQISEGKQSIVTYKYIEKANIRSVGHNDSILCQNEPENLIGKALNDQTIPVHLSEKFGVPAGPNMHGMICNSNVKKTVTGSEINPQNTHQLNMLNSIAKNATHQPLEEFGSPQLRHHLATAIRPDRNYNTLHREQPRCHSWSGSPVVPRIAKTLPVNAYLKDPNHHSHLYGFPSSLAAQNISSDAEHPYTMSRSTKGPSQAISSQQVWKSDETLRKEYRHSPIFLISRPTAFHHQTPDKTVSQPHKQKLGQKTSESQPQVNFSLTSSSKQPSSNSSKLSGDKYESVLCVKKIKANIAGEATKLFNPSEDRKSSSPTQSLSDTLKSDSTKSGLQSTEELFSSTSSETSLVAHDPHWEKEPVETRYPTGFTHLHREGVMSTSATQQPQNERKIIQEKNSPVLYKHQPPNCAADKNIPGQDNRNYNGAYGSGLKESPDLIRRCRQFYSRIPTVSTSKHHWRESHFSRFAENANKENCDAEDSLVIMPSDVGKKTKPDSTVLKSRETHFITPAQKDIRVDGLTYGEQNSVLSQGSSKVKGSPVKVIQPERDSIFPVATSQNNLGSSGTVNTDIQSDSGSLLFGPSSHCQKIARAKWEFLFGKPVEDNHEVPVPDFSIASSDYTSKSSCKFTSSNSSERHDVQQVDIDPTVNTSPPSAQNSSTKSGIIRRSIKYSETDLDAVPLRCYRETDIDEVMLAEQEEIDSAISRRNGVVASSGTSSGSTFERLFCSQTSVKEEQLCDDEMVSWASVRRNCDKRRQQAGQDGDEVFSRLLESSKNCQLDSHPSILKSPITVGSPSRISTEGLDSFSRHFESIMESHRAKGTSFSSLDSVDMGFIGPPIFTFDFTTLTPEIQSQICESAKKIIDSSFATLGEPETSCILTPRTSEALTGATMGMSEKENELTDSVPAENRISSESTKVTMQRERATGLVLQSDHVVSQRLARGRNDNIPNDGKADLQTAKLLAKRLYNLDGFRRSDIARHLNKNNNFSRMVAEEYLSYFNLTGMSVDQALRVFLREFALIGETQERERVLFHFSRRYLQCNPNTIPNLVRCGRDFSVMEPFRYTKAPRSRSLRPLAFPDLLGKVQDGQNHPQTRKKKEKALYNSIKNEKLQWTIDEEDVCKSVSELADSRKDSASHTLRRITSGGAPLVSLVQQSNAQVYKKGFLVRKVHADPDGKRTPRGKRGWKTFYAILKGLVLYLQKSEYGAPKQLSDEDLKNAVSIHHSLAMKAADYSKRPNVFYLRTADWRVFLFQAPNAEQMQSWITRINTVAAMFSAPPFPAAIGSQKRFSRPLLPGSNTKLSQEEQVKSHEMHFRSVSSELQELRSVPREQKPKGREQEEAKQREEYLEFEKTRYGTYAMLLRTKIRMGESDLMAFEARLFNDGILHHTSSSTTLAHDTSHASASSCSSRSKKSSRSESQRHKPAVKHLECAPPPNLLSCSLCCGVKTTLLDVGIKGHLSTPEHCVHTKSGASREEHPAADED</sequence>
<feature type="region of interest" description="Disordered" evidence="4">
    <location>
        <begin position="1553"/>
        <end position="1586"/>
    </location>
</feature>
<feature type="compositionally biased region" description="Polar residues" evidence="4">
    <location>
        <begin position="60"/>
        <end position="84"/>
    </location>
</feature>
<dbReference type="SMART" id="SM00233">
    <property type="entry name" value="PH"/>
    <property type="match status" value="1"/>
</dbReference>
<dbReference type="EMBL" id="VCAZ01000006">
    <property type="protein sequence ID" value="TSK22593.1"/>
    <property type="molecule type" value="Genomic_DNA"/>
</dbReference>
<feature type="region of interest" description="Disordered" evidence="4">
    <location>
        <begin position="124"/>
        <end position="165"/>
    </location>
</feature>
<dbReference type="SUPFAM" id="SSF50729">
    <property type="entry name" value="PH domain-like"/>
    <property type="match status" value="1"/>
</dbReference>
<feature type="compositionally biased region" description="Low complexity" evidence="4">
    <location>
        <begin position="494"/>
        <end position="510"/>
    </location>
</feature>
<dbReference type="GO" id="GO:0032587">
    <property type="term" value="C:ruffle membrane"/>
    <property type="evidence" value="ECO:0007669"/>
    <property type="project" value="UniProtKB-SubCell"/>
</dbReference>
<dbReference type="PANTHER" id="PTHR10663">
    <property type="entry name" value="GUANYL-NUCLEOTIDE EXCHANGE FACTOR"/>
    <property type="match status" value="1"/>
</dbReference>
<feature type="compositionally biased region" description="Polar residues" evidence="4">
    <location>
        <begin position="475"/>
        <end position="484"/>
    </location>
</feature>
<feature type="region of interest" description="Disordered" evidence="4">
    <location>
        <begin position="467"/>
        <end position="522"/>
    </location>
</feature>
<accession>A0A556TMJ9</accession>
<dbReference type="InterPro" id="IPR035999">
    <property type="entry name" value="Sec7_dom_sf"/>
</dbReference>
<gene>
    <name evidence="7" type="ORF">Baya_1951</name>
</gene>
<feature type="region of interest" description="Disordered" evidence="4">
    <location>
        <begin position="1449"/>
        <end position="1503"/>
    </location>
</feature>
<dbReference type="InterPro" id="IPR000904">
    <property type="entry name" value="Sec7_dom"/>
</dbReference>
<dbReference type="SUPFAM" id="SSF48425">
    <property type="entry name" value="Sec7 domain"/>
    <property type="match status" value="1"/>
</dbReference>
<feature type="compositionally biased region" description="Basic and acidic residues" evidence="4">
    <location>
        <begin position="1461"/>
        <end position="1473"/>
    </location>
</feature>
<protein>
    <submittedName>
        <fullName evidence="7">PH and SEC7 domain-containing protein 1</fullName>
    </submittedName>
</protein>